<dbReference type="EMBL" id="CP026377">
    <property type="protein sequence ID" value="AUX93193.1"/>
    <property type="molecule type" value="Genomic_DNA"/>
</dbReference>
<evidence type="ECO:0000313" key="7">
    <source>
        <dbReference type="Proteomes" id="UP000238365"/>
    </source>
</evidence>
<dbReference type="InterPro" id="IPR000847">
    <property type="entry name" value="LysR_HTH_N"/>
</dbReference>
<dbReference type="KEGG" id="pgz:C2E15_08960"/>
<keyword evidence="3" id="KW-0238">DNA-binding</keyword>
<dbReference type="Proteomes" id="UP000238365">
    <property type="component" value="Chromosome"/>
</dbReference>
<dbReference type="InterPro" id="IPR036390">
    <property type="entry name" value="WH_DNA-bd_sf"/>
</dbReference>
<evidence type="ECO:0000313" key="6">
    <source>
        <dbReference type="EMBL" id="AUX93193.1"/>
    </source>
</evidence>
<proteinExistence type="inferred from homology"/>
<evidence type="ECO:0000256" key="2">
    <source>
        <dbReference type="ARBA" id="ARBA00023015"/>
    </source>
</evidence>
<dbReference type="SUPFAM" id="SSF53850">
    <property type="entry name" value="Periplasmic binding protein-like II"/>
    <property type="match status" value="1"/>
</dbReference>
<name>A0A2L0IF38_9GAMM</name>
<dbReference type="Gene3D" id="3.40.190.290">
    <property type="match status" value="1"/>
</dbReference>
<dbReference type="FunFam" id="1.10.10.10:FF:000001">
    <property type="entry name" value="LysR family transcriptional regulator"/>
    <property type="match status" value="1"/>
</dbReference>
<dbReference type="InterPro" id="IPR036388">
    <property type="entry name" value="WH-like_DNA-bd_sf"/>
</dbReference>
<dbReference type="SUPFAM" id="SSF46785">
    <property type="entry name" value="Winged helix' DNA-binding domain"/>
    <property type="match status" value="1"/>
</dbReference>
<dbReference type="GO" id="GO:0043565">
    <property type="term" value="F:sequence-specific DNA binding"/>
    <property type="evidence" value="ECO:0007669"/>
    <property type="project" value="TreeGrafter"/>
</dbReference>
<dbReference type="RefSeq" id="WP_104957057.1">
    <property type="nucleotide sequence ID" value="NZ_CP026377.1"/>
</dbReference>
<organism evidence="6 7">
    <name type="scientific">Mixta gaviniae</name>
    <dbReference type="NCBI Taxonomy" id="665914"/>
    <lineage>
        <taxon>Bacteria</taxon>
        <taxon>Pseudomonadati</taxon>
        <taxon>Pseudomonadota</taxon>
        <taxon>Gammaproteobacteria</taxon>
        <taxon>Enterobacterales</taxon>
        <taxon>Erwiniaceae</taxon>
        <taxon>Mixta</taxon>
    </lineage>
</organism>
<dbReference type="PANTHER" id="PTHR30537">
    <property type="entry name" value="HTH-TYPE TRANSCRIPTIONAL REGULATOR"/>
    <property type="match status" value="1"/>
</dbReference>
<dbReference type="InterPro" id="IPR005119">
    <property type="entry name" value="LysR_subst-bd"/>
</dbReference>
<evidence type="ECO:0000256" key="3">
    <source>
        <dbReference type="ARBA" id="ARBA00023125"/>
    </source>
</evidence>
<protein>
    <submittedName>
        <fullName evidence="6">LysR family transcriptional regulator</fullName>
    </submittedName>
</protein>
<evidence type="ECO:0000256" key="1">
    <source>
        <dbReference type="ARBA" id="ARBA00009437"/>
    </source>
</evidence>
<accession>A0A2L0IF38</accession>
<gene>
    <name evidence="6" type="ORF">C2E15_08960</name>
</gene>
<dbReference type="Gene3D" id="1.10.10.10">
    <property type="entry name" value="Winged helix-like DNA-binding domain superfamily/Winged helix DNA-binding domain"/>
    <property type="match status" value="1"/>
</dbReference>
<evidence type="ECO:0000259" key="5">
    <source>
        <dbReference type="PROSITE" id="PS50931"/>
    </source>
</evidence>
<dbReference type="Pfam" id="PF00126">
    <property type="entry name" value="HTH_1"/>
    <property type="match status" value="1"/>
</dbReference>
<dbReference type="Pfam" id="PF03466">
    <property type="entry name" value="LysR_substrate"/>
    <property type="match status" value="1"/>
</dbReference>
<evidence type="ECO:0000256" key="4">
    <source>
        <dbReference type="ARBA" id="ARBA00023163"/>
    </source>
</evidence>
<reference evidence="6 7" key="1">
    <citation type="submission" date="2018-01" db="EMBL/GenBank/DDBJ databases">
        <title>Complete and assembled Genome of Pantoea gaviniae DSM22758T.</title>
        <authorList>
            <person name="Stevens M.J.A."/>
            <person name="Zurfluh K."/>
            <person name="Stephan R."/>
        </authorList>
    </citation>
    <scope>NUCLEOTIDE SEQUENCE [LARGE SCALE GENOMIC DNA]</scope>
    <source>
        <strain evidence="6 7">DSM 22758</strain>
    </source>
</reference>
<dbReference type="GO" id="GO:0003700">
    <property type="term" value="F:DNA-binding transcription factor activity"/>
    <property type="evidence" value="ECO:0007669"/>
    <property type="project" value="InterPro"/>
</dbReference>
<keyword evidence="2" id="KW-0805">Transcription regulation</keyword>
<dbReference type="FunFam" id="3.40.190.290:FF:000001">
    <property type="entry name" value="Transcriptional regulator, LysR family"/>
    <property type="match status" value="1"/>
</dbReference>
<dbReference type="InterPro" id="IPR058163">
    <property type="entry name" value="LysR-type_TF_proteobact-type"/>
</dbReference>
<dbReference type="AlphaFoldDB" id="A0A2L0IF38"/>
<keyword evidence="4" id="KW-0804">Transcription</keyword>
<sequence length="296" mass="32392">MNLKDVETFTAIAATGNLTQAAQRLNTTAMTVSRRLAQLEGVLGVRLFQRTTRAVSLTSEGEEFLPYARAMLEAEQNARMLFSADRRGAVGLLRVTSPSGFGRRHILPLLPALMDDNPHMKVELDLNDDVIDIVGQGYDIAIRIAPLKDSSLIAHRLADNPRILCAAPAYLRRHGQPATLTDLESHHCLKIASLPYWKFADGGQTINHAVEARFSCSNVEGIREMCVAGAGIAQLTALDVARELASGELVELTLREVAPQALSAWALLPTRRYVPHRVTVFLEALKGLLRAQSRGL</sequence>
<dbReference type="CDD" id="cd08422">
    <property type="entry name" value="PBP2_CrgA_like"/>
    <property type="match status" value="1"/>
</dbReference>
<dbReference type="GO" id="GO:0006351">
    <property type="term" value="P:DNA-templated transcription"/>
    <property type="evidence" value="ECO:0007669"/>
    <property type="project" value="TreeGrafter"/>
</dbReference>
<comment type="similarity">
    <text evidence="1">Belongs to the LysR transcriptional regulatory family.</text>
</comment>
<dbReference type="PANTHER" id="PTHR30537:SF5">
    <property type="entry name" value="HTH-TYPE TRANSCRIPTIONAL ACTIVATOR TTDR-RELATED"/>
    <property type="match status" value="1"/>
</dbReference>
<keyword evidence="7" id="KW-1185">Reference proteome</keyword>
<feature type="domain" description="HTH lysR-type" evidence="5">
    <location>
        <begin position="1"/>
        <end position="58"/>
    </location>
</feature>
<dbReference type="PROSITE" id="PS50931">
    <property type="entry name" value="HTH_LYSR"/>
    <property type="match status" value="1"/>
</dbReference>